<evidence type="ECO:0000313" key="2">
    <source>
        <dbReference type="Proteomes" id="UP000229782"/>
    </source>
</evidence>
<accession>A0A2H0N221</accession>
<gene>
    <name evidence="1" type="ORF">COV60_03040</name>
</gene>
<dbReference type="PANTHER" id="PTHR18901">
    <property type="entry name" value="2-DEOXYGLUCOSE-6-PHOSPHATE PHOSPHATASE 2"/>
    <property type="match status" value="1"/>
</dbReference>
<evidence type="ECO:0008006" key="3">
    <source>
        <dbReference type="Google" id="ProtNLM"/>
    </source>
</evidence>
<dbReference type="EMBL" id="PCWM01000073">
    <property type="protein sequence ID" value="PIR02930.1"/>
    <property type="molecule type" value="Genomic_DNA"/>
</dbReference>
<dbReference type="InterPro" id="IPR036412">
    <property type="entry name" value="HAD-like_sf"/>
</dbReference>
<dbReference type="Gene3D" id="1.10.150.240">
    <property type="entry name" value="Putative phosphatase, domain 2"/>
    <property type="match status" value="1"/>
</dbReference>
<dbReference type="Proteomes" id="UP000229782">
    <property type="component" value="Unassembled WGS sequence"/>
</dbReference>
<dbReference type="PRINTS" id="PR00413">
    <property type="entry name" value="HADHALOGNASE"/>
</dbReference>
<comment type="caution">
    <text evidence="1">The sequence shown here is derived from an EMBL/GenBank/DDBJ whole genome shotgun (WGS) entry which is preliminary data.</text>
</comment>
<dbReference type="InterPro" id="IPR023214">
    <property type="entry name" value="HAD_sf"/>
</dbReference>
<dbReference type="SUPFAM" id="SSF56784">
    <property type="entry name" value="HAD-like"/>
    <property type="match status" value="1"/>
</dbReference>
<proteinExistence type="predicted"/>
<dbReference type="Pfam" id="PF13419">
    <property type="entry name" value="HAD_2"/>
    <property type="match status" value="1"/>
</dbReference>
<protein>
    <recommendedName>
        <fullName evidence="3">HAD family hydrolase</fullName>
    </recommendedName>
</protein>
<dbReference type="NCBIfam" id="TIGR01509">
    <property type="entry name" value="HAD-SF-IA-v3"/>
    <property type="match status" value="1"/>
</dbReference>
<reference evidence="1 2" key="1">
    <citation type="submission" date="2017-09" db="EMBL/GenBank/DDBJ databases">
        <title>Depth-based differentiation of microbial function through sediment-hosted aquifers and enrichment of novel symbionts in the deep terrestrial subsurface.</title>
        <authorList>
            <person name="Probst A.J."/>
            <person name="Ladd B."/>
            <person name="Jarett J.K."/>
            <person name="Geller-Mcgrath D.E."/>
            <person name="Sieber C.M."/>
            <person name="Emerson J.B."/>
            <person name="Anantharaman K."/>
            <person name="Thomas B.C."/>
            <person name="Malmstrom R."/>
            <person name="Stieglmeier M."/>
            <person name="Klingl A."/>
            <person name="Woyke T."/>
            <person name="Ryan C.M."/>
            <person name="Banfield J.F."/>
        </authorList>
    </citation>
    <scope>NUCLEOTIDE SEQUENCE [LARGE SCALE GENOMIC DNA]</scope>
    <source>
        <strain evidence="1">CG11_big_fil_rev_8_21_14_0_20_43_7</strain>
    </source>
</reference>
<evidence type="ECO:0000313" key="1">
    <source>
        <dbReference type="EMBL" id="PIR02930.1"/>
    </source>
</evidence>
<sequence>MINMSSVKAVIFDMDGVLIDSEVYWHQVDSVDMYGHLFTEEMERSIVGLNHKDMSILLKNKYGLEIDMDEVCKKEDYFGERIYKIQTQLCEGVFDLIDTLQSRGTLLAVASSSRAKWIEMVLRRFGLREKFHTVVSTTTDNLAGKPDPAVYREAMKKLEVIPQETIIIEDSQHGFNAAKASGARVIAVPHLHTKHGDFSSADLLVDTLADERVIKFL</sequence>
<dbReference type="SFLD" id="SFLDG01129">
    <property type="entry name" value="C1.5:_HAD__Beta-PGM__Phosphata"/>
    <property type="match status" value="1"/>
</dbReference>
<dbReference type="Gene3D" id="3.40.50.1000">
    <property type="entry name" value="HAD superfamily/HAD-like"/>
    <property type="match status" value="1"/>
</dbReference>
<dbReference type="InterPro" id="IPR041492">
    <property type="entry name" value="HAD_2"/>
</dbReference>
<dbReference type="SFLD" id="SFLDS00003">
    <property type="entry name" value="Haloacid_Dehalogenase"/>
    <property type="match status" value="1"/>
</dbReference>
<dbReference type="AlphaFoldDB" id="A0A2H0N221"/>
<dbReference type="PANTHER" id="PTHR18901:SF38">
    <property type="entry name" value="PSEUDOURIDINE-5'-PHOSPHATASE"/>
    <property type="match status" value="1"/>
</dbReference>
<organism evidence="1 2">
    <name type="scientific">Candidatus Magasanikbacteria bacterium CG11_big_fil_rev_8_21_14_0_20_43_7</name>
    <dbReference type="NCBI Taxonomy" id="1974654"/>
    <lineage>
        <taxon>Bacteria</taxon>
        <taxon>Candidatus Magasanikiibacteriota</taxon>
    </lineage>
</organism>
<name>A0A2H0N221_9BACT</name>
<dbReference type="InterPro" id="IPR006439">
    <property type="entry name" value="HAD-SF_hydro_IA"/>
</dbReference>
<dbReference type="InterPro" id="IPR023198">
    <property type="entry name" value="PGP-like_dom2"/>
</dbReference>